<dbReference type="InterPro" id="IPR011050">
    <property type="entry name" value="Pectin_lyase_fold/virulence"/>
</dbReference>
<evidence type="ECO:0008006" key="3">
    <source>
        <dbReference type="Google" id="ProtNLM"/>
    </source>
</evidence>
<dbReference type="RefSeq" id="WP_101334283.1">
    <property type="nucleotide sequence ID" value="NZ_PJNI01000007.1"/>
</dbReference>
<dbReference type="AlphaFoldDB" id="A0A2I0R2U6"/>
<sequence>MAGLFTLHLSSCKKELLFSKNHLTFSVDTVLFDTVFTTIGTTTKRFKIYNNANRPVKIDEIVLAGGKTSAYRVNLDGESGTDFKNIVLPAEDSLFMFVEATLGETSASTPFIITDSVLFKSNGKTQSVKLAAWGRNAHFYNDTIVSGVWTNDKPHVIYNLALVDSLSSLTIQEGTEIYMHKGAMLYVKSAQLIIDGSYNNKVTIQGDRLEPFYADVKGQYYGIYLDHALESTIDNAVIKNGTVGVHIYDDHPTNTNRTLTITNTEISNHSSYGIFNYSGGSIMGENLNIHNNSIYAYILLEGGSHNFRHSQFLSYGSEGNQPAVAIKNYFTRSDGVTYIGDVGEGAFYNSIIDGPGEFQVGYDTLTNNGTVSISMEYNTNLIRQKTPFNGSSFVTNLWNKNIQYENVSENKFIIKPNTPGHEQGNASLTLTPALLSRDIDGKNRSSVPDIGAFSVD</sequence>
<proteinExistence type="predicted"/>
<protein>
    <recommendedName>
        <fullName evidence="3">Right handed beta helix domain-containing protein</fullName>
    </recommendedName>
</protein>
<dbReference type="Proteomes" id="UP000236654">
    <property type="component" value="Unassembled WGS sequence"/>
</dbReference>
<organism evidence="1 2">
    <name type="scientific">Brumimicrobium salinarum</name>
    <dbReference type="NCBI Taxonomy" id="2058658"/>
    <lineage>
        <taxon>Bacteria</taxon>
        <taxon>Pseudomonadati</taxon>
        <taxon>Bacteroidota</taxon>
        <taxon>Flavobacteriia</taxon>
        <taxon>Flavobacteriales</taxon>
        <taxon>Crocinitomicaceae</taxon>
        <taxon>Brumimicrobium</taxon>
    </lineage>
</organism>
<accession>A0A2I0R2U6</accession>
<gene>
    <name evidence="1" type="ORF">CW751_06950</name>
</gene>
<evidence type="ECO:0000313" key="1">
    <source>
        <dbReference type="EMBL" id="PKR80901.1"/>
    </source>
</evidence>
<evidence type="ECO:0000313" key="2">
    <source>
        <dbReference type="Proteomes" id="UP000236654"/>
    </source>
</evidence>
<keyword evidence="2" id="KW-1185">Reference proteome</keyword>
<comment type="caution">
    <text evidence="1">The sequence shown here is derived from an EMBL/GenBank/DDBJ whole genome shotgun (WGS) entry which is preliminary data.</text>
</comment>
<dbReference type="EMBL" id="PJNI01000007">
    <property type="protein sequence ID" value="PKR80901.1"/>
    <property type="molecule type" value="Genomic_DNA"/>
</dbReference>
<dbReference type="SUPFAM" id="SSF51126">
    <property type="entry name" value="Pectin lyase-like"/>
    <property type="match status" value="1"/>
</dbReference>
<name>A0A2I0R2U6_9FLAO</name>
<dbReference type="OrthoDB" id="1111178at2"/>
<reference evidence="1 2" key="1">
    <citation type="submission" date="2017-12" db="EMBL/GenBank/DDBJ databases">
        <title>The draft genome sequence of Brumimicrobium saltpan LHR20.</title>
        <authorList>
            <person name="Do Z.-J."/>
            <person name="Luo H.-R."/>
        </authorList>
    </citation>
    <scope>NUCLEOTIDE SEQUENCE [LARGE SCALE GENOMIC DNA]</scope>
    <source>
        <strain evidence="1 2">LHR20</strain>
    </source>
</reference>